<evidence type="ECO:0000256" key="4">
    <source>
        <dbReference type="ARBA" id="ARBA00022741"/>
    </source>
</evidence>
<dbReference type="Gene3D" id="3.30.200.20">
    <property type="entry name" value="Phosphorylase Kinase, domain 1"/>
    <property type="match status" value="1"/>
</dbReference>
<evidence type="ECO:0000313" key="10">
    <source>
        <dbReference type="EnsemblMetazoa" id="HelroP166179"/>
    </source>
</evidence>
<dbReference type="GO" id="GO:0005524">
    <property type="term" value="F:ATP binding"/>
    <property type="evidence" value="ECO:0007669"/>
    <property type="project" value="UniProtKB-KW"/>
</dbReference>
<reference evidence="9 11" key="2">
    <citation type="journal article" date="2013" name="Nature">
        <title>Insights into bilaterian evolution from three spiralian genomes.</title>
        <authorList>
            <person name="Simakov O."/>
            <person name="Marletaz F."/>
            <person name="Cho S.J."/>
            <person name="Edsinger-Gonzales E."/>
            <person name="Havlak P."/>
            <person name="Hellsten U."/>
            <person name="Kuo D.H."/>
            <person name="Larsson T."/>
            <person name="Lv J."/>
            <person name="Arendt D."/>
            <person name="Savage R."/>
            <person name="Osoegawa K."/>
            <person name="de Jong P."/>
            <person name="Grimwood J."/>
            <person name="Chapman J.A."/>
            <person name="Shapiro H."/>
            <person name="Aerts A."/>
            <person name="Otillar R.P."/>
            <person name="Terry A.Y."/>
            <person name="Boore J.L."/>
            <person name="Grigoriev I.V."/>
            <person name="Lindberg D.R."/>
            <person name="Seaver E.C."/>
            <person name="Weisblat D.A."/>
            <person name="Putnam N.H."/>
            <person name="Rokhsar D.S."/>
        </authorList>
    </citation>
    <scope>NUCLEOTIDE SEQUENCE</scope>
</reference>
<dbReference type="SUPFAM" id="SSF47769">
    <property type="entry name" value="SAM/Pointed domain"/>
    <property type="match status" value="1"/>
</dbReference>
<proteinExistence type="predicted"/>
<gene>
    <name evidence="10" type="primary">20201406</name>
    <name evidence="9" type="ORF">HELRODRAFT_166179</name>
</gene>
<evidence type="ECO:0000256" key="2">
    <source>
        <dbReference type="ARBA" id="ARBA00022443"/>
    </source>
</evidence>
<dbReference type="CTD" id="20201406"/>
<dbReference type="CDD" id="cd09539">
    <property type="entry name" value="SAM_TNK-like"/>
    <property type="match status" value="1"/>
</dbReference>
<dbReference type="HOGENOM" id="CLU_1724322_0_0_1"/>
<reference evidence="10" key="3">
    <citation type="submission" date="2015-06" db="UniProtKB">
        <authorList>
            <consortium name="EnsemblMetazoa"/>
        </authorList>
    </citation>
    <scope>IDENTIFICATION</scope>
</reference>
<dbReference type="RefSeq" id="XP_009031430.1">
    <property type="nucleotide sequence ID" value="XM_009033182.1"/>
</dbReference>
<keyword evidence="3" id="KW-0808">Transferase</keyword>
<dbReference type="GO" id="GO:0004715">
    <property type="term" value="F:non-membrane spanning protein tyrosine kinase activity"/>
    <property type="evidence" value="ECO:0007669"/>
    <property type="project" value="UniProtKB-EC"/>
</dbReference>
<dbReference type="EC" id="2.7.10.2" evidence="1"/>
<evidence type="ECO:0000256" key="6">
    <source>
        <dbReference type="ARBA" id="ARBA00022840"/>
    </source>
</evidence>
<dbReference type="InterPro" id="IPR049587">
    <property type="entry name" value="TNK-like_SAM"/>
</dbReference>
<dbReference type="OrthoDB" id="4062651at2759"/>
<sequence length="152" mass="17134">MTANNPSNKDLLEFLTAAELQHYHNKFVTTLKVNSVTQLKYVDDDDLLSIDMSRPEIKRLRQHFKKESHMGALTKIKKILSKSGQEQSSQSQTTISISPPINLCSASPMKHIIAEESVMLLNVIGRGEFGCVQQGVWTKDSGEKFYAMLKSY</sequence>
<keyword evidence="4" id="KW-0547">Nucleotide-binding</keyword>
<name>T1EXV6_HELRO</name>
<dbReference type="EMBL" id="KB097753">
    <property type="protein sequence ID" value="ESN90507.1"/>
    <property type="molecule type" value="Genomic_DNA"/>
</dbReference>
<feature type="domain" description="ACK/TNK-like SAM" evidence="8">
    <location>
        <begin position="11"/>
        <end position="66"/>
    </location>
</feature>
<protein>
    <recommendedName>
        <fullName evidence="1">non-specific protein-tyrosine kinase</fullName>
        <ecNumber evidence="1">2.7.10.2</ecNumber>
    </recommendedName>
</protein>
<evidence type="ECO:0000313" key="9">
    <source>
        <dbReference type="EMBL" id="ESN90507.1"/>
    </source>
</evidence>
<evidence type="ECO:0000259" key="8">
    <source>
        <dbReference type="Pfam" id="PF22931"/>
    </source>
</evidence>
<dbReference type="Pfam" id="PF22931">
    <property type="entry name" value="SAM_TNK"/>
    <property type="match status" value="1"/>
</dbReference>
<dbReference type="GeneID" id="20201406"/>
<dbReference type="eggNOG" id="KOG0199">
    <property type="taxonomic scope" value="Eukaryota"/>
</dbReference>
<dbReference type="OMA" id="ESHMGAL"/>
<accession>T1EXV6</accession>
<evidence type="ECO:0000313" key="11">
    <source>
        <dbReference type="Proteomes" id="UP000015101"/>
    </source>
</evidence>
<keyword evidence="6" id="KW-0067">ATP-binding</keyword>
<keyword evidence="11" id="KW-1185">Reference proteome</keyword>
<dbReference type="InterPro" id="IPR055175">
    <property type="entry name" value="ACK/TNK-like_SAM"/>
</dbReference>
<dbReference type="InterPro" id="IPR013761">
    <property type="entry name" value="SAM/pointed_sf"/>
</dbReference>
<organism evidence="10 11">
    <name type="scientific">Helobdella robusta</name>
    <name type="common">Californian leech</name>
    <dbReference type="NCBI Taxonomy" id="6412"/>
    <lineage>
        <taxon>Eukaryota</taxon>
        <taxon>Metazoa</taxon>
        <taxon>Spiralia</taxon>
        <taxon>Lophotrochozoa</taxon>
        <taxon>Annelida</taxon>
        <taxon>Clitellata</taxon>
        <taxon>Hirudinea</taxon>
        <taxon>Rhynchobdellida</taxon>
        <taxon>Glossiphoniidae</taxon>
        <taxon>Helobdella</taxon>
    </lineage>
</organism>
<keyword evidence="5" id="KW-0418">Kinase</keyword>
<dbReference type="EnsemblMetazoa" id="HelroT166179">
    <property type="protein sequence ID" value="HelroP166179"/>
    <property type="gene ID" value="HelroG166179"/>
</dbReference>
<keyword evidence="7" id="KW-0829">Tyrosine-protein kinase</keyword>
<dbReference type="KEGG" id="hro:HELRODRAFT_166179"/>
<evidence type="ECO:0000256" key="5">
    <source>
        <dbReference type="ARBA" id="ARBA00022777"/>
    </source>
</evidence>
<evidence type="ECO:0000256" key="3">
    <source>
        <dbReference type="ARBA" id="ARBA00022679"/>
    </source>
</evidence>
<keyword evidence="2" id="KW-0728">SH3 domain</keyword>
<dbReference type="Proteomes" id="UP000015101">
    <property type="component" value="Unassembled WGS sequence"/>
</dbReference>
<evidence type="ECO:0000256" key="7">
    <source>
        <dbReference type="ARBA" id="ARBA00023137"/>
    </source>
</evidence>
<dbReference type="InParanoid" id="T1EXV6"/>
<dbReference type="AlphaFoldDB" id="T1EXV6"/>
<reference evidence="11" key="1">
    <citation type="submission" date="2012-12" db="EMBL/GenBank/DDBJ databases">
        <authorList>
            <person name="Hellsten U."/>
            <person name="Grimwood J."/>
            <person name="Chapman J.A."/>
            <person name="Shapiro H."/>
            <person name="Aerts A."/>
            <person name="Otillar R.P."/>
            <person name="Terry A.Y."/>
            <person name="Boore J.L."/>
            <person name="Simakov O."/>
            <person name="Marletaz F."/>
            <person name="Cho S.-J."/>
            <person name="Edsinger-Gonzales E."/>
            <person name="Havlak P."/>
            <person name="Kuo D.-H."/>
            <person name="Larsson T."/>
            <person name="Lv J."/>
            <person name="Arendt D."/>
            <person name="Savage R."/>
            <person name="Osoegawa K."/>
            <person name="de Jong P."/>
            <person name="Lindberg D.R."/>
            <person name="Seaver E.C."/>
            <person name="Weisblat D.A."/>
            <person name="Putnam N.H."/>
            <person name="Grigoriev I.V."/>
            <person name="Rokhsar D.S."/>
        </authorList>
    </citation>
    <scope>NUCLEOTIDE SEQUENCE</scope>
</reference>
<evidence type="ECO:0000256" key="1">
    <source>
        <dbReference type="ARBA" id="ARBA00011903"/>
    </source>
</evidence>
<dbReference type="EMBL" id="AMQM01002270">
    <property type="status" value="NOT_ANNOTATED_CDS"/>
    <property type="molecule type" value="Genomic_DNA"/>
</dbReference>